<dbReference type="InParanoid" id="A0A669CNW7"/>
<keyword evidence="2 4" id="KW-0863">Zinc-finger</keyword>
<dbReference type="GeneTree" id="ENSGT01030000235259"/>
<evidence type="ECO:0000313" key="6">
    <source>
        <dbReference type="Ensembl" id="ENSONIP00000048129.1"/>
    </source>
</evidence>
<evidence type="ECO:0000256" key="1">
    <source>
        <dbReference type="ARBA" id="ARBA00022723"/>
    </source>
</evidence>
<dbReference type="InterPro" id="IPR001841">
    <property type="entry name" value="Znf_RING"/>
</dbReference>
<dbReference type="Ensembl" id="ENSONIT00000079609.1">
    <property type="protein sequence ID" value="ENSONIP00000048129.1"/>
    <property type="gene ID" value="ENSONIG00000038209.1"/>
</dbReference>
<dbReference type="InterPro" id="IPR013083">
    <property type="entry name" value="Znf_RING/FYVE/PHD"/>
</dbReference>
<name>A0A669CNW7_ORENI</name>
<protein>
    <recommendedName>
        <fullName evidence="5">RING-type domain-containing protein</fullName>
    </recommendedName>
</protein>
<evidence type="ECO:0000256" key="3">
    <source>
        <dbReference type="ARBA" id="ARBA00022833"/>
    </source>
</evidence>
<keyword evidence="3" id="KW-0862">Zinc</keyword>
<accession>A0A669CNW7</accession>
<organism evidence="6 7">
    <name type="scientific">Oreochromis niloticus</name>
    <name type="common">Nile tilapia</name>
    <name type="synonym">Tilapia nilotica</name>
    <dbReference type="NCBI Taxonomy" id="8128"/>
    <lineage>
        <taxon>Eukaryota</taxon>
        <taxon>Metazoa</taxon>
        <taxon>Chordata</taxon>
        <taxon>Craniata</taxon>
        <taxon>Vertebrata</taxon>
        <taxon>Euteleostomi</taxon>
        <taxon>Actinopterygii</taxon>
        <taxon>Neopterygii</taxon>
        <taxon>Teleostei</taxon>
        <taxon>Neoteleostei</taxon>
        <taxon>Acanthomorphata</taxon>
        <taxon>Ovalentaria</taxon>
        <taxon>Cichlomorphae</taxon>
        <taxon>Cichliformes</taxon>
        <taxon>Cichlidae</taxon>
        <taxon>African cichlids</taxon>
        <taxon>Pseudocrenilabrinae</taxon>
        <taxon>Oreochromini</taxon>
        <taxon>Oreochromis</taxon>
    </lineage>
</organism>
<dbReference type="OMA" id="NINAWSE"/>
<reference evidence="6" key="3">
    <citation type="submission" date="2025-09" db="UniProtKB">
        <authorList>
            <consortium name="Ensembl"/>
        </authorList>
    </citation>
    <scope>IDENTIFICATION</scope>
</reference>
<evidence type="ECO:0000313" key="7">
    <source>
        <dbReference type="Proteomes" id="UP000005207"/>
    </source>
</evidence>
<dbReference type="PROSITE" id="PS50089">
    <property type="entry name" value="ZF_RING_2"/>
    <property type="match status" value="1"/>
</dbReference>
<evidence type="ECO:0000259" key="5">
    <source>
        <dbReference type="PROSITE" id="PS50089"/>
    </source>
</evidence>
<reference evidence="6" key="2">
    <citation type="submission" date="2025-08" db="UniProtKB">
        <authorList>
            <consortium name="Ensembl"/>
        </authorList>
    </citation>
    <scope>IDENTIFICATION</scope>
</reference>
<dbReference type="Gene3D" id="3.30.40.10">
    <property type="entry name" value="Zinc/RING finger domain, C3HC4 (zinc finger)"/>
    <property type="match status" value="1"/>
</dbReference>
<dbReference type="AlphaFoldDB" id="A0A669CNW7"/>
<reference evidence="7" key="1">
    <citation type="submission" date="2012-01" db="EMBL/GenBank/DDBJ databases">
        <title>The Genome Sequence of Oreochromis niloticus (Nile Tilapia).</title>
        <authorList>
            <consortium name="Broad Institute Genome Assembly Team"/>
            <consortium name="Broad Institute Sequencing Platform"/>
            <person name="Di Palma F."/>
            <person name="Johnson J."/>
            <person name="Lander E.S."/>
            <person name="Lindblad-Toh K."/>
        </authorList>
    </citation>
    <scope>NUCLEOTIDE SEQUENCE [LARGE SCALE GENOMIC DNA]</scope>
</reference>
<keyword evidence="7" id="KW-1185">Reference proteome</keyword>
<dbReference type="PANTHER" id="PTHR23327">
    <property type="entry name" value="RING FINGER PROTEIN 127"/>
    <property type="match status" value="1"/>
</dbReference>
<dbReference type="InterPro" id="IPR027370">
    <property type="entry name" value="Znf-RING_euk"/>
</dbReference>
<sequence length="76" mass="9041">MVIVTVSAFQILLKKKIYYLLIEQQLLCCICLDVFRDPVTLPCGHNFCKHCITEHLNLNFQRKCPMCKEVWFPFMM</sequence>
<feature type="domain" description="RING-type" evidence="5">
    <location>
        <begin position="28"/>
        <end position="68"/>
    </location>
</feature>
<dbReference type="PANTHER" id="PTHR23327:SF51">
    <property type="entry name" value="TRANSCRIPTIONAL REGULATOR OF YEAST FORM ADHERENCE 3"/>
    <property type="match status" value="1"/>
</dbReference>
<proteinExistence type="predicted"/>
<dbReference type="Proteomes" id="UP000005207">
    <property type="component" value="Linkage group LG17"/>
</dbReference>
<dbReference type="PROSITE" id="PS00518">
    <property type="entry name" value="ZF_RING_1"/>
    <property type="match status" value="1"/>
</dbReference>
<dbReference type="SUPFAM" id="SSF57850">
    <property type="entry name" value="RING/U-box"/>
    <property type="match status" value="1"/>
</dbReference>
<dbReference type="GO" id="GO:0008270">
    <property type="term" value="F:zinc ion binding"/>
    <property type="evidence" value="ECO:0007669"/>
    <property type="project" value="UniProtKB-KW"/>
</dbReference>
<keyword evidence="1" id="KW-0479">Metal-binding</keyword>
<evidence type="ECO:0000256" key="2">
    <source>
        <dbReference type="ARBA" id="ARBA00022771"/>
    </source>
</evidence>
<evidence type="ECO:0000256" key="4">
    <source>
        <dbReference type="PROSITE-ProRule" id="PRU00175"/>
    </source>
</evidence>
<dbReference type="SMART" id="SM00184">
    <property type="entry name" value="RING"/>
    <property type="match status" value="1"/>
</dbReference>
<dbReference type="Pfam" id="PF13445">
    <property type="entry name" value="zf-RING_UBOX"/>
    <property type="match status" value="1"/>
</dbReference>
<dbReference type="InterPro" id="IPR017907">
    <property type="entry name" value="Znf_RING_CS"/>
</dbReference>